<evidence type="ECO:0000313" key="1">
    <source>
        <dbReference type="EMBL" id="MCB8878470.1"/>
    </source>
</evidence>
<dbReference type="AlphaFoldDB" id="A0A963YX17"/>
<name>A0A963YX17_9PROT</name>
<protein>
    <recommendedName>
        <fullName evidence="3">Aldolase</fullName>
    </recommendedName>
</protein>
<reference evidence="1" key="2">
    <citation type="submission" date="2021-01" db="EMBL/GenBank/DDBJ databases">
        <authorList>
            <person name="Mieszkin S."/>
            <person name="Pouder E."/>
            <person name="Alain K."/>
        </authorList>
    </citation>
    <scope>NUCLEOTIDE SEQUENCE</scope>
    <source>
        <strain evidence="1">HW T2.11</strain>
    </source>
</reference>
<proteinExistence type="predicted"/>
<organism evidence="1 2">
    <name type="scientific">Acidisoma silvae</name>
    <dbReference type="NCBI Taxonomy" id="2802396"/>
    <lineage>
        <taxon>Bacteria</taxon>
        <taxon>Pseudomonadati</taxon>
        <taxon>Pseudomonadota</taxon>
        <taxon>Alphaproteobacteria</taxon>
        <taxon>Acetobacterales</taxon>
        <taxon>Acidocellaceae</taxon>
        <taxon>Acidisoma</taxon>
    </lineage>
</organism>
<sequence length="338" mass="37093">MTHRFDSKIARIRQGQYRPADFMIADAKDGDMSGGILATGLDYQAGKVPQRRSRQRFITHIGDIIRQDNVDIMLVSASNLELLQEADAFAGTGVKPAIRANDTTDCWGAIRHSGYRNTASHPFRSASVKRQMAALTSGKGTELGLYSITFNNDLGFDMQSLDAFAEFRRDAAACGFKYFYEVFNPNIETGLTPDALGQFMNDAILRSLAGLTRAERPEFLKIVYNGPAALEELASFDSELVVGVLGGGAGTTRDTFELIWQAERYGARLALFGRKINLAEDPLTLIGLMRDVVEQRVTPKDAVRAYHDKLSARGIVPARSLETDLTVTEDVLKSAASV</sequence>
<accession>A0A963YX17</accession>
<evidence type="ECO:0000313" key="2">
    <source>
        <dbReference type="Proteomes" id="UP000708298"/>
    </source>
</evidence>
<dbReference type="InterPro" id="IPR013785">
    <property type="entry name" value="Aldolase_TIM"/>
</dbReference>
<gene>
    <name evidence="1" type="ORF">ASILVAE211_25060</name>
</gene>
<dbReference type="Gene3D" id="3.20.20.70">
    <property type="entry name" value="Aldolase class I"/>
    <property type="match status" value="1"/>
</dbReference>
<dbReference type="Proteomes" id="UP000708298">
    <property type="component" value="Unassembled WGS sequence"/>
</dbReference>
<dbReference type="EMBL" id="JAESVB010000038">
    <property type="protein sequence ID" value="MCB8878470.1"/>
    <property type="molecule type" value="Genomic_DNA"/>
</dbReference>
<comment type="caution">
    <text evidence="1">The sequence shown here is derived from an EMBL/GenBank/DDBJ whole genome shotgun (WGS) entry which is preliminary data.</text>
</comment>
<keyword evidence="2" id="KW-1185">Reference proteome</keyword>
<evidence type="ECO:0008006" key="3">
    <source>
        <dbReference type="Google" id="ProtNLM"/>
    </source>
</evidence>
<reference evidence="1" key="1">
    <citation type="journal article" date="2021" name="Microorganisms">
        <title>Acidisoma silvae sp. nov. and Acidisomacellulosilytica sp. nov., Two Acidophilic Bacteria Isolated from Decaying Wood, Hydrolyzing Cellulose and Producing Poly-3-hydroxybutyrate.</title>
        <authorList>
            <person name="Mieszkin S."/>
            <person name="Pouder E."/>
            <person name="Uroz S."/>
            <person name="Simon-Colin C."/>
            <person name="Alain K."/>
        </authorList>
    </citation>
    <scope>NUCLEOTIDE SEQUENCE</scope>
    <source>
        <strain evidence="1">HW T2.11</strain>
    </source>
</reference>